<comment type="similarity">
    <text evidence="2">Belongs to the putative lipase ROG1 family.</text>
</comment>
<evidence type="ECO:0000313" key="8">
    <source>
        <dbReference type="Proteomes" id="UP000596902"/>
    </source>
</evidence>
<dbReference type="SMART" id="SM00248">
    <property type="entry name" value="ANK"/>
    <property type="match status" value="4"/>
</dbReference>
<comment type="pathway">
    <text evidence="1">Mycotoxin biosynthesis.</text>
</comment>
<evidence type="ECO:0000259" key="5">
    <source>
        <dbReference type="Pfam" id="PF05057"/>
    </source>
</evidence>
<feature type="region of interest" description="Disordered" evidence="4">
    <location>
        <begin position="52"/>
        <end position="87"/>
    </location>
</feature>
<dbReference type="EMBL" id="JAAABM010000013">
    <property type="protein sequence ID" value="KAF7673462.1"/>
    <property type="molecule type" value="Genomic_DNA"/>
</dbReference>
<dbReference type="Gene3D" id="3.40.50.1820">
    <property type="entry name" value="alpha/beta hydrolase"/>
    <property type="match status" value="1"/>
</dbReference>
<gene>
    <name evidence="7" type="ORF">GT037_008785</name>
</gene>
<reference evidence="7" key="2">
    <citation type="submission" date="2020-08" db="EMBL/GenBank/DDBJ databases">
        <title>Draft Genome Sequence of Cumin Blight Pathogen Alternaria burnsii.</title>
        <authorList>
            <person name="Feng Z."/>
        </authorList>
    </citation>
    <scope>NUCLEOTIDE SEQUENCE</scope>
    <source>
        <strain evidence="7">CBS107.38</strain>
    </source>
</reference>
<dbReference type="SUPFAM" id="SSF53474">
    <property type="entry name" value="alpha/beta-Hydrolases"/>
    <property type="match status" value="1"/>
</dbReference>
<dbReference type="SUPFAM" id="SSF52540">
    <property type="entry name" value="P-loop containing nucleoside triphosphate hydrolases"/>
    <property type="match status" value="1"/>
</dbReference>
<dbReference type="Proteomes" id="UP000596902">
    <property type="component" value="Unassembled WGS sequence"/>
</dbReference>
<feature type="compositionally biased region" description="Polar residues" evidence="4">
    <location>
        <begin position="61"/>
        <end position="70"/>
    </location>
</feature>
<dbReference type="Gene3D" id="3.40.50.300">
    <property type="entry name" value="P-loop containing nucleotide triphosphate hydrolases"/>
    <property type="match status" value="1"/>
</dbReference>
<keyword evidence="8" id="KW-1185">Reference proteome</keyword>
<dbReference type="InterPro" id="IPR002110">
    <property type="entry name" value="Ankyrin_rpt"/>
</dbReference>
<dbReference type="InterPro" id="IPR027417">
    <property type="entry name" value="P-loop_NTPase"/>
</dbReference>
<dbReference type="InterPro" id="IPR036770">
    <property type="entry name" value="Ankyrin_rpt-contain_sf"/>
</dbReference>
<evidence type="ECO:0000313" key="7">
    <source>
        <dbReference type="EMBL" id="KAF7673462.1"/>
    </source>
</evidence>
<comment type="caution">
    <text evidence="7">The sequence shown here is derived from an EMBL/GenBank/DDBJ whole genome shotgun (WGS) entry which is preliminary data.</text>
</comment>
<evidence type="ECO:0000259" key="6">
    <source>
        <dbReference type="Pfam" id="PF24883"/>
    </source>
</evidence>
<dbReference type="SUPFAM" id="SSF48403">
    <property type="entry name" value="Ankyrin repeat"/>
    <property type="match status" value="1"/>
</dbReference>
<dbReference type="Pfam" id="PF24883">
    <property type="entry name" value="NPHP3_N"/>
    <property type="match status" value="1"/>
</dbReference>
<protein>
    <recommendedName>
        <fullName evidence="9">NACHT domain-containing protein</fullName>
    </recommendedName>
</protein>
<accession>A0A8H7B1X0</accession>
<dbReference type="PANTHER" id="PTHR10039">
    <property type="entry name" value="AMELOGENIN"/>
    <property type="match status" value="1"/>
</dbReference>
<evidence type="ECO:0000256" key="3">
    <source>
        <dbReference type="ARBA" id="ARBA00022737"/>
    </source>
</evidence>
<dbReference type="Pfam" id="PF05057">
    <property type="entry name" value="DUF676"/>
    <property type="match status" value="1"/>
</dbReference>
<feature type="domain" description="DUF676" evidence="5">
    <location>
        <begin position="122"/>
        <end position="258"/>
    </location>
</feature>
<feature type="region of interest" description="Disordered" evidence="4">
    <location>
        <begin position="1"/>
        <end position="32"/>
    </location>
</feature>
<evidence type="ECO:0000256" key="2">
    <source>
        <dbReference type="ARBA" id="ARBA00007920"/>
    </source>
</evidence>
<evidence type="ECO:0008006" key="9">
    <source>
        <dbReference type="Google" id="ProtNLM"/>
    </source>
</evidence>
<feature type="compositionally biased region" description="Basic residues" evidence="4">
    <location>
        <begin position="1"/>
        <end position="19"/>
    </location>
</feature>
<dbReference type="GeneID" id="62207010"/>
<evidence type="ECO:0000256" key="4">
    <source>
        <dbReference type="SAM" id="MobiDB-lite"/>
    </source>
</evidence>
<reference evidence="7" key="1">
    <citation type="submission" date="2020-01" db="EMBL/GenBank/DDBJ databases">
        <authorList>
            <person name="Feng Z.H.Z."/>
        </authorList>
    </citation>
    <scope>NUCLEOTIDE SEQUENCE</scope>
    <source>
        <strain evidence="7">CBS107.38</strain>
    </source>
</reference>
<dbReference type="InterPro" id="IPR056884">
    <property type="entry name" value="NPHP3-like_N"/>
</dbReference>
<feature type="domain" description="Nephrocystin 3-like N-terminal" evidence="6">
    <location>
        <begin position="410"/>
        <end position="587"/>
    </location>
</feature>
<dbReference type="PANTHER" id="PTHR10039:SF5">
    <property type="entry name" value="NACHT DOMAIN-CONTAINING PROTEIN"/>
    <property type="match status" value="1"/>
</dbReference>
<dbReference type="InterPro" id="IPR029058">
    <property type="entry name" value="AB_hydrolase_fold"/>
</dbReference>
<keyword evidence="3" id="KW-0677">Repeat</keyword>
<proteinExistence type="inferred from homology"/>
<dbReference type="Gene3D" id="1.25.40.20">
    <property type="entry name" value="Ankyrin repeat-containing domain"/>
    <property type="match status" value="1"/>
</dbReference>
<feature type="compositionally biased region" description="Polar residues" evidence="4">
    <location>
        <begin position="23"/>
        <end position="32"/>
    </location>
</feature>
<organism evidence="7 8">
    <name type="scientific">Alternaria burnsii</name>
    <dbReference type="NCBI Taxonomy" id="1187904"/>
    <lineage>
        <taxon>Eukaryota</taxon>
        <taxon>Fungi</taxon>
        <taxon>Dikarya</taxon>
        <taxon>Ascomycota</taxon>
        <taxon>Pezizomycotina</taxon>
        <taxon>Dothideomycetes</taxon>
        <taxon>Pleosporomycetidae</taxon>
        <taxon>Pleosporales</taxon>
        <taxon>Pleosporineae</taxon>
        <taxon>Pleosporaceae</taxon>
        <taxon>Alternaria</taxon>
        <taxon>Alternaria sect. Alternaria</taxon>
    </lineage>
</organism>
<dbReference type="InterPro" id="IPR007751">
    <property type="entry name" value="DUF676_lipase-like"/>
</dbReference>
<sequence length="1279" mass="145612">MEFCKKLLRSRDKSRRKHAGAASTAQSEQAPTQPHDFLDLSQHLAAQPDRLIPHSGASFDDPTTSSTHPQHLSHDRQYAKSMPLHSPDPSVQGITQPMTKGRNQGLRVVFESATTSKSTVDIVFVHGLTGNAYDTWLHKNSKTHWPSDILHKDISDARIMMWGYDADVTSFWGHAGRNRLVEHAKNLMGDLVRQREDTASESRRIIFVCHSLGGLVVQKTLSVSRDRAEAHLRQIETCTCGIVFLGTPHNGSNLASWAVLCTKLVSTFRDANEAIVKTLSQESEVLRDTQETFGQLLRVRQSQGTEIQITCFFEENAVTAVGMIVPISSATLLGYTSYGIPANHMNMTKVATREDVGYRRIVGELKRWVNHATPSSHAVISSIDQEDILRLLDTKSPLKKFSQPNESFPGTLRWVCDDSNTKFLSWIKRGGTPYWITGHPGSGKSTVLHHLFHNQHEILTTLREAWPSEPVFATYSFTFRSDQSHRTIEGLLRSLIHDVLSKKPHLFASAFPSLRTISDFRRNFLPWSEWQLEQAMYKALDAGPSIPFLFFIDGLDEYEGEHSRIAQFVDRFSRRLPHNLRLCICSRPEADFVFQFMEYPVLKVEQHSSADVQLYVNERMKEAEPLLGGATNLIARKIIEKARGVFLWVKLVIDSLQRGWRRYESLDRLERRLHDMPPDLADVYQRIVEDMDPEEMEEACLLLAITVFAQRPLLVRELYHAFIHSNTATPLALQNHCVHATLSSEAHHLYSELELLEKRIPILSRSLLQIGNNNNVYVLHETVQTFVYQRMVTSTYPAVSLPAYRGNLLLLSACINYLTSLFGSKESVWSLKMQEIQSWSEEQTDIYELGNVYLNGTDWIKWHEKRKWSSLTTYPMELGFLHYATEHWLRHAVEAELETQSGNCQVLDRFKGLPFDLWRRLYQVHNPYHGRRMPVTMLALALETGLNRYALSEIEAIGNYTRVQSSISNLPLHSLLFAAAKLGNTDIVDRLLAKGVSFVPDNDYWMRLLDLASYSPKFILKPQLGSLRHWGQACLCRAVHFDHANLVQYLINHGATVSMLLPVLPTPQWLETGGLYRTQVISSDRLSSSLRRSRISISRGHTYSASDTNESSEVSSGTSRLLEIFEAARSYDLQTDGAQTFLDSVLSVQYHALDHAIERRSHSVIVALMDFVDTRISRSELSSALILACQRGESRSVKALIDRGADAAWSRPGENCLLRNAMLLYYCKREPTQTFTSLTQLAIHLMIVRLESRFRDWLDTPREDLVNPWLQSCFSMVEN</sequence>
<dbReference type="RefSeq" id="XP_038783797.1">
    <property type="nucleotide sequence ID" value="XM_038933832.1"/>
</dbReference>
<evidence type="ECO:0000256" key="1">
    <source>
        <dbReference type="ARBA" id="ARBA00004685"/>
    </source>
</evidence>
<name>A0A8H7B1X0_9PLEO</name>
<dbReference type="AlphaFoldDB" id="A0A8H7B1X0"/>